<organism evidence="1 2">
    <name type="scientific">Reticulibacter mediterranei</name>
    <dbReference type="NCBI Taxonomy" id="2778369"/>
    <lineage>
        <taxon>Bacteria</taxon>
        <taxon>Bacillati</taxon>
        <taxon>Chloroflexota</taxon>
        <taxon>Ktedonobacteria</taxon>
        <taxon>Ktedonobacterales</taxon>
        <taxon>Reticulibacteraceae</taxon>
        <taxon>Reticulibacter</taxon>
    </lineage>
</organism>
<evidence type="ECO:0000313" key="2">
    <source>
        <dbReference type="Proteomes" id="UP000597444"/>
    </source>
</evidence>
<proteinExistence type="predicted"/>
<keyword evidence="2" id="KW-1185">Reference proteome</keyword>
<dbReference type="SUPFAM" id="SSF82171">
    <property type="entry name" value="DPP6 N-terminal domain-like"/>
    <property type="match status" value="1"/>
</dbReference>
<gene>
    <name evidence="1" type="ORF">KSF_077760</name>
</gene>
<dbReference type="Gene3D" id="2.120.10.30">
    <property type="entry name" value="TolB, C-terminal domain"/>
    <property type="match status" value="1"/>
</dbReference>
<protein>
    <submittedName>
        <fullName evidence="1">Uncharacterized protein</fullName>
    </submittedName>
</protein>
<evidence type="ECO:0000313" key="1">
    <source>
        <dbReference type="EMBL" id="GHO97728.1"/>
    </source>
</evidence>
<dbReference type="EMBL" id="BNJK01000002">
    <property type="protein sequence ID" value="GHO97728.1"/>
    <property type="molecule type" value="Genomic_DNA"/>
</dbReference>
<reference evidence="1" key="1">
    <citation type="submission" date="2020-10" db="EMBL/GenBank/DDBJ databases">
        <title>Taxonomic study of unclassified bacteria belonging to the class Ktedonobacteria.</title>
        <authorList>
            <person name="Yabe S."/>
            <person name="Wang C.M."/>
            <person name="Zheng Y."/>
            <person name="Sakai Y."/>
            <person name="Cavaletti L."/>
            <person name="Monciardini P."/>
            <person name="Donadio S."/>
        </authorList>
    </citation>
    <scope>NUCLEOTIDE SEQUENCE</scope>
    <source>
        <strain evidence="1">ID150040</strain>
    </source>
</reference>
<dbReference type="Proteomes" id="UP000597444">
    <property type="component" value="Unassembled WGS sequence"/>
</dbReference>
<comment type="caution">
    <text evidence="1">The sequence shown here is derived from an EMBL/GenBank/DDBJ whole genome shotgun (WGS) entry which is preliminary data.</text>
</comment>
<dbReference type="AlphaFoldDB" id="A0A8J3IPD2"/>
<sequence>MPGLAFFAPGKPQAVYFTNSGSPQAPTSATLKRYNVQTKATETIISLPATWIYDAQLSRDGLWILLNASVQNRSALQLVRIDGQHLQTLYCTPAGANVQSLPFAGTTSTQWSPDQQYITFVSGLDQGTPSVFLLTLKSGRLDTLLQGSSSSEVAYLPRTWQDDTHIILTSMHPHSDAPPADLYLLDIKNGTEQSEQKLQRILTTNELCWDFDSSSDASQLFVNHCQQQGSAPGSGRIDLFSPIGSNHPKTIFSSTQLAISHIRTITYGKTDALLFSAYNTIVGVSTEHSQDGLWLVRTDGSQLRRLTSYPYINLNAFGQYPWSNVSRDGQYYAVAPNSSPAGRSVMVGSLNGGPLTQVAIQSSDIAEVFLVGWTAM</sequence>
<name>A0A8J3IPD2_9CHLR</name>
<accession>A0A8J3IPD2</accession>
<dbReference type="InterPro" id="IPR011042">
    <property type="entry name" value="6-blade_b-propeller_TolB-like"/>
</dbReference>